<name>A0A397G402_9GLOM</name>
<dbReference type="AlphaFoldDB" id="A0A397G402"/>
<keyword evidence="2" id="KW-1185">Reference proteome</keyword>
<evidence type="ECO:0000313" key="1">
    <source>
        <dbReference type="EMBL" id="RHZ45761.1"/>
    </source>
</evidence>
<accession>A0A397G402</accession>
<comment type="caution">
    <text evidence="1">The sequence shown here is derived from an EMBL/GenBank/DDBJ whole genome shotgun (WGS) entry which is preliminary data.</text>
</comment>
<sequence length="96" mass="11015">MLKLSNLLINPPNICIFPELSITLFIFCLGGTISSPSSDSSLAQNEEDLPLDSLYYDEGENERDLFLDYDEDSYLDENDEYYDEDSSSNEMMKSYL</sequence>
<protein>
    <submittedName>
        <fullName evidence="1">Uncharacterized protein</fullName>
    </submittedName>
</protein>
<gene>
    <name evidence="1" type="ORF">Glove_655g6</name>
</gene>
<reference evidence="1 2" key="1">
    <citation type="submission" date="2018-08" db="EMBL/GenBank/DDBJ databases">
        <title>Genome and evolution of the arbuscular mycorrhizal fungus Diversispora epigaea (formerly Glomus versiforme) and its bacterial endosymbionts.</title>
        <authorList>
            <person name="Sun X."/>
            <person name="Fei Z."/>
            <person name="Harrison M."/>
        </authorList>
    </citation>
    <scope>NUCLEOTIDE SEQUENCE [LARGE SCALE GENOMIC DNA]</scope>
    <source>
        <strain evidence="1 2">IT104</strain>
    </source>
</reference>
<evidence type="ECO:0000313" key="2">
    <source>
        <dbReference type="Proteomes" id="UP000266861"/>
    </source>
</evidence>
<organism evidence="1 2">
    <name type="scientific">Diversispora epigaea</name>
    <dbReference type="NCBI Taxonomy" id="1348612"/>
    <lineage>
        <taxon>Eukaryota</taxon>
        <taxon>Fungi</taxon>
        <taxon>Fungi incertae sedis</taxon>
        <taxon>Mucoromycota</taxon>
        <taxon>Glomeromycotina</taxon>
        <taxon>Glomeromycetes</taxon>
        <taxon>Diversisporales</taxon>
        <taxon>Diversisporaceae</taxon>
        <taxon>Diversispora</taxon>
    </lineage>
</organism>
<dbReference type="Proteomes" id="UP000266861">
    <property type="component" value="Unassembled WGS sequence"/>
</dbReference>
<dbReference type="EMBL" id="PQFF01000539">
    <property type="protein sequence ID" value="RHZ45761.1"/>
    <property type="molecule type" value="Genomic_DNA"/>
</dbReference>
<proteinExistence type="predicted"/>